<feature type="region of interest" description="Disordered" evidence="1">
    <location>
        <begin position="266"/>
        <end position="299"/>
    </location>
</feature>
<reference evidence="2 3" key="1">
    <citation type="submission" date="2015-09" db="EMBL/GenBank/DDBJ databases">
        <authorList>
            <consortium name="Pathogen Informatics"/>
        </authorList>
    </citation>
    <scope>NUCLEOTIDE SEQUENCE [LARGE SCALE GENOMIC DNA]</scope>
    <source>
        <strain evidence="2 3">2789STDY5608854</strain>
    </source>
</reference>
<gene>
    <name evidence="2" type="ORF">ERS852411_02329</name>
</gene>
<evidence type="ECO:0000313" key="3">
    <source>
        <dbReference type="Proteomes" id="UP000095746"/>
    </source>
</evidence>
<dbReference type="EMBL" id="CYZT01000195">
    <property type="protein sequence ID" value="CUO88407.1"/>
    <property type="molecule type" value="Genomic_DNA"/>
</dbReference>
<name>A0A174IS49_FLAPL</name>
<dbReference type="AlphaFoldDB" id="A0A174IS49"/>
<evidence type="ECO:0000313" key="2">
    <source>
        <dbReference type="EMBL" id="CUO88407.1"/>
    </source>
</evidence>
<feature type="compositionally biased region" description="Basic and acidic residues" evidence="1">
    <location>
        <begin position="276"/>
        <end position="297"/>
    </location>
</feature>
<accession>A0A174IS49</accession>
<organism evidence="2 3">
    <name type="scientific">Flavonifractor plautii</name>
    <name type="common">Fusobacterium plautii</name>
    <dbReference type="NCBI Taxonomy" id="292800"/>
    <lineage>
        <taxon>Bacteria</taxon>
        <taxon>Bacillati</taxon>
        <taxon>Bacillota</taxon>
        <taxon>Clostridia</taxon>
        <taxon>Eubacteriales</taxon>
        <taxon>Oscillospiraceae</taxon>
        <taxon>Flavonifractor</taxon>
    </lineage>
</organism>
<feature type="region of interest" description="Disordered" evidence="1">
    <location>
        <begin position="1"/>
        <end position="34"/>
    </location>
</feature>
<dbReference type="Proteomes" id="UP000095746">
    <property type="component" value="Unassembled WGS sequence"/>
</dbReference>
<evidence type="ECO:0000256" key="1">
    <source>
        <dbReference type="SAM" id="MobiDB-lite"/>
    </source>
</evidence>
<protein>
    <submittedName>
        <fullName evidence="2">Uncharacterized protein</fullName>
    </submittedName>
</protein>
<proteinExistence type="predicted"/>
<sequence length="331" mass="34178">MGAAALGEGQLDAPHLGGGLPLPEKVGQQRRQPPKLGVAEAVVGGGGNSFGDEGAVRPVDSLRDRDQALVLRLIDLVDIRQKAFHVKIHLGKVDEIRAVAHPGSQSSRAGQPAGVASHDLQNGNGSVVVHMGVPLDLHAGGSDVPGCGAEARAVVGAVEVIVNGLGHADDAARIAHGLHVLGDFVACVHGVVAAVVEEIAHIILAENFENTAVVGVILAGLSQLVAAGAQRGGRGVPQQLQLPGILLPHIVQPVLQDALDSVGRPQHPGDAVRVQGRADHPERAGIDDRSGASRLPDDAGSSQFTHEFFPLIATSFKVYGFGYQQLSKCPQ</sequence>